<keyword evidence="2" id="KW-1133">Transmembrane helix</keyword>
<feature type="transmembrane region" description="Helical" evidence="2">
    <location>
        <begin position="107"/>
        <end position="126"/>
    </location>
</feature>
<organism evidence="3 4">
    <name type="scientific">Finegoldia magna</name>
    <name type="common">Peptostreptococcus magnus</name>
    <dbReference type="NCBI Taxonomy" id="1260"/>
    <lineage>
        <taxon>Bacteria</taxon>
        <taxon>Bacillati</taxon>
        <taxon>Bacillota</taxon>
        <taxon>Tissierellia</taxon>
        <taxon>Tissierellales</taxon>
        <taxon>Peptoniphilaceae</taxon>
        <taxon>Finegoldia</taxon>
    </lineage>
</organism>
<keyword evidence="2" id="KW-0812">Transmembrane</keyword>
<comment type="caution">
    <text evidence="3">The sequence shown here is derived from an EMBL/GenBank/DDBJ whole genome shotgun (WGS) entry which is preliminary data.</text>
</comment>
<feature type="region of interest" description="Disordered" evidence="1">
    <location>
        <begin position="1"/>
        <end position="75"/>
    </location>
</feature>
<evidence type="ECO:0000313" key="4">
    <source>
        <dbReference type="Proteomes" id="UP000730862"/>
    </source>
</evidence>
<feature type="compositionally biased region" description="Basic residues" evidence="1">
    <location>
        <begin position="1"/>
        <end position="13"/>
    </location>
</feature>
<feature type="non-terminal residue" evidence="3">
    <location>
        <position position="140"/>
    </location>
</feature>
<evidence type="ECO:0000313" key="3">
    <source>
        <dbReference type="EMBL" id="MBS5965740.1"/>
    </source>
</evidence>
<gene>
    <name evidence="3" type="ORF">KIA07_08795</name>
</gene>
<name>A0A943LD36_FINMA</name>
<accession>A0A943LD36</accession>
<dbReference type="AlphaFoldDB" id="A0A943LD36"/>
<feature type="transmembrane region" description="Helical" evidence="2">
    <location>
        <begin position="81"/>
        <end position="101"/>
    </location>
</feature>
<dbReference type="EMBL" id="JAHAIK010000036">
    <property type="protein sequence ID" value="MBS5965740.1"/>
    <property type="molecule type" value="Genomic_DNA"/>
</dbReference>
<reference evidence="3" key="1">
    <citation type="submission" date="2021-02" db="EMBL/GenBank/DDBJ databases">
        <title>Infant gut strain persistence is associated with maternal origin, phylogeny, and functional potential including surface adhesion and iron acquisition.</title>
        <authorList>
            <person name="Lou Y.C."/>
        </authorList>
    </citation>
    <scope>NUCLEOTIDE SEQUENCE</scope>
    <source>
        <strain evidence="3">L3_058_000G1_dasL3_058_000G1_concoct_72</strain>
    </source>
</reference>
<keyword evidence="2" id="KW-0472">Membrane</keyword>
<evidence type="ECO:0000256" key="1">
    <source>
        <dbReference type="SAM" id="MobiDB-lite"/>
    </source>
</evidence>
<sequence>MKNNNKHSSHSHHNHGDMNHSKHENVSTEEHRDHNKDQHNDHHAGHDHGGHSRHDHSGHSGHDHSGHSGHNHHHHGNFKELFLKSLPLGIIIMLLSPMAGFDLPFQFSFPYSDIVVAILSTILIIYGGRPFYQGAVDEFK</sequence>
<dbReference type="Proteomes" id="UP000730862">
    <property type="component" value="Unassembled WGS sequence"/>
</dbReference>
<feature type="compositionally biased region" description="Basic and acidic residues" evidence="1">
    <location>
        <begin position="14"/>
        <end position="66"/>
    </location>
</feature>
<protein>
    <submittedName>
        <fullName evidence="3">Heavy metal translocating P-type ATPase</fullName>
    </submittedName>
</protein>
<evidence type="ECO:0000256" key="2">
    <source>
        <dbReference type="SAM" id="Phobius"/>
    </source>
</evidence>
<proteinExistence type="predicted"/>